<dbReference type="Proteomes" id="UP000705823">
    <property type="component" value="Unassembled WGS sequence"/>
</dbReference>
<reference evidence="11" key="1">
    <citation type="submission" date="2019-02" db="EMBL/GenBank/DDBJ databases">
        <title>Halonotius sp. a new haloarchaeum isolated from saline soil.</title>
        <authorList>
            <person name="Duran-Viseras A."/>
            <person name="Sanchez-Porro C."/>
            <person name="Ventosa A."/>
        </authorList>
    </citation>
    <scope>NUCLEOTIDE SEQUENCE</scope>
    <source>
        <strain evidence="11">F15B</strain>
    </source>
</reference>
<dbReference type="InterPro" id="IPR016169">
    <property type="entry name" value="FAD-bd_PCMH_sub2"/>
</dbReference>
<keyword evidence="6 8" id="KW-0472">Membrane</keyword>
<evidence type="ECO:0000313" key="12">
    <source>
        <dbReference type="Proteomes" id="UP000705823"/>
    </source>
</evidence>
<feature type="transmembrane region" description="Helical" evidence="8">
    <location>
        <begin position="62"/>
        <end position="82"/>
    </location>
</feature>
<dbReference type="PROSITE" id="PS51846">
    <property type="entry name" value="CNNM"/>
    <property type="match status" value="1"/>
</dbReference>
<comment type="caution">
    <text evidence="11">The sequence shown here is derived from an EMBL/GenBank/DDBJ whole genome shotgun (WGS) entry which is preliminary data.</text>
</comment>
<dbReference type="Gene3D" id="3.30.465.10">
    <property type="match status" value="1"/>
</dbReference>
<dbReference type="InterPro" id="IPR005170">
    <property type="entry name" value="Transptr-assoc_dom"/>
</dbReference>
<dbReference type="FunFam" id="3.10.580.10:FF:000002">
    <property type="entry name" value="Magnesium/cobalt efflux protein CorC"/>
    <property type="match status" value="1"/>
</dbReference>
<feature type="domain" description="CNNM transmembrane" evidence="10">
    <location>
        <begin position="2"/>
        <end position="190"/>
    </location>
</feature>
<dbReference type="Pfam" id="PF00571">
    <property type="entry name" value="CBS"/>
    <property type="match status" value="2"/>
</dbReference>
<dbReference type="PANTHER" id="PTHR22777:SF17">
    <property type="entry name" value="UPF0053 PROTEIN SLL0260"/>
    <property type="match status" value="1"/>
</dbReference>
<evidence type="ECO:0000256" key="3">
    <source>
        <dbReference type="ARBA" id="ARBA00022737"/>
    </source>
</evidence>
<dbReference type="InterPro" id="IPR046342">
    <property type="entry name" value="CBS_dom_sf"/>
</dbReference>
<dbReference type="GO" id="GO:0016020">
    <property type="term" value="C:membrane"/>
    <property type="evidence" value="ECO:0007669"/>
    <property type="project" value="UniProtKB-SubCell"/>
</dbReference>
<feature type="domain" description="CBS" evidence="9">
    <location>
        <begin position="209"/>
        <end position="268"/>
    </location>
</feature>
<feature type="transmembrane region" description="Helical" evidence="8">
    <location>
        <begin position="6"/>
        <end position="33"/>
    </location>
</feature>
<comment type="subcellular location">
    <subcellularLocation>
        <location evidence="1">Membrane</location>
        <topology evidence="1">Multi-pass membrane protein</topology>
    </subcellularLocation>
</comment>
<dbReference type="SMART" id="SM01091">
    <property type="entry name" value="CorC_HlyC"/>
    <property type="match status" value="1"/>
</dbReference>
<feature type="domain" description="CBS" evidence="9">
    <location>
        <begin position="271"/>
        <end position="328"/>
    </location>
</feature>
<gene>
    <name evidence="11" type="ORF">EGH24_09520</name>
</gene>
<feature type="transmembrane region" description="Helical" evidence="8">
    <location>
        <begin position="88"/>
        <end position="109"/>
    </location>
</feature>
<dbReference type="Gene3D" id="3.10.580.10">
    <property type="entry name" value="CBS-domain"/>
    <property type="match status" value="1"/>
</dbReference>
<evidence type="ECO:0000256" key="4">
    <source>
        <dbReference type="ARBA" id="ARBA00022989"/>
    </source>
</evidence>
<evidence type="ECO:0000256" key="5">
    <source>
        <dbReference type="ARBA" id="ARBA00023122"/>
    </source>
</evidence>
<dbReference type="CDD" id="cd04590">
    <property type="entry name" value="CBS_pair_CorC_HlyC_assoc"/>
    <property type="match status" value="1"/>
</dbReference>
<keyword evidence="5 7" id="KW-0129">CBS domain</keyword>
<dbReference type="SMART" id="SM00116">
    <property type="entry name" value="CBS"/>
    <property type="match status" value="2"/>
</dbReference>
<evidence type="ECO:0000313" key="11">
    <source>
        <dbReference type="EMBL" id="TQQ81344.1"/>
    </source>
</evidence>
<name>A0A8J8PDB0_9EURY</name>
<protein>
    <submittedName>
        <fullName evidence="11">HlyC/CorC family transporter</fullName>
    </submittedName>
</protein>
<dbReference type="OrthoDB" id="9671at2157"/>
<dbReference type="GO" id="GO:0050660">
    <property type="term" value="F:flavin adenine dinucleotide binding"/>
    <property type="evidence" value="ECO:0007669"/>
    <property type="project" value="InterPro"/>
</dbReference>
<evidence type="ECO:0000256" key="7">
    <source>
        <dbReference type="PROSITE-ProRule" id="PRU00703"/>
    </source>
</evidence>
<sequence>MVTDSLAVVAGVIALLLGLSAFFSASEIAVFSLERHRLSALRDGSDSRGNLLARLRDDPHRLLVTILVGNNLVNISMASLATVAMVGVFGAGAGVTVATAVMSVLILVIGEIAPKSYGVANAERTALRVARPLGAIQRVLYPVVAVFEWIATRINKLTGSDNADRPELTRIELERLIATGERVGAIDTAERAMVEAIFEFGETSAREVMVPRPNVVAVDRDTPLAEIVGRCADERTTRVPVYEDNLDHVVGVVDIRDAERALREGLTLDDVLISPLIVPDSQRIDTLLTEMQAERHPMAVVVDEYGEMEGVVTIEDILEEIVGDIFEVGEERFVRATTDGLVVKGEVTVGEINDILGVALPRHGDYETVAGLINAELGRLGEVDDTVAFPDVGITLSVEAVERNRIRRVRVSRDGVETGETDDS</sequence>
<evidence type="ECO:0000259" key="9">
    <source>
        <dbReference type="PROSITE" id="PS51371"/>
    </source>
</evidence>
<dbReference type="InterPro" id="IPR036318">
    <property type="entry name" value="FAD-bd_PCMH-like_sf"/>
</dbReference>
<dbReference type="Pfam" id="PF03471">
    <property type="entry name" value="CorC_HlyC"/>
    <property type="match status" value="1"/>
</dbReference>
<keyword evidence="3" id="KW-0677">Repeat</keyword>
<dbReference type="SUPFAM" id="SSF54631">
    <property type="entry name" value="CBS-domain pair"/>
    <property type="match status" value="1"/>
</dbReference>
<dbReference type="AlphaFoldDB" id="A0A8J8PDB0"/>
<dbReference type="EMBL" id="RKLU01000003">
    <property type="protein sequence ID" value="TQQ81344.1"/>
    <property type="molecule type" value="Genomic_DNA"/>
</dbReference>
<dbReference type="RefSeq" id="WP_142979904.1">
    <property type="nucleotide sequence ID" value="NZ_RKLU01000003.1"/>
</dbReference>
<keyword evidence="4 8" id="KW-1133">Transmembrane helix</keyword>
<evidence type="ECO:0000256" key="2">
    <source>
        <dbReference type="ARBA" id="ARBA00022692"/>
    </source>
</evidence>
<proteinExistence type="predicted"/>
<dbReference type="InterPro" id="IPR044751">
    <property type="entry name" value="Ion_transp-like_CBS"/>
</dbReference>
<accession>A0A8J8PDB0</accession>
<keyword evidence="2 8" id="KW-0812">Transmembrane</keyword>
<evidence type="ECO:0000256" key="8">
    <source>
        <dbReference type="SAM" id="Phobius"/>
    </source>
</evidence>
<evidence type="ECO:0000256" key="6">
    <source>
        <dbReference type="ARBA" id="ARBA00023136"/>
    </source>
</evidence>
<keyword evidence="12" id="KW-1185">Reference proteome</keyword>
<dbReference type="InterPro" id="IPR002550">
    <property type="entry name" value="CNNM"/>
</dbReference>
<evidence type="ECO:0000256" key="1">
    <source>
        <dbReference type="ARBA" id="ARBA00004141"/>
    </source>
</evidence>
<dbReference type="InterPro" id="IPR000644">
    <property type="entry name" value="CBS_dom"/>
</dbReference>
<dbReference type="SUPFAM" id="SSF56176">
    <property type="entry name" value="FAD-binding/transporter-associated domain-like"/>
    <property type="match status" value="1"/>
</dbReference>
<organism evidence="11 12">
    <name type="scientific">Halonotius terrestris</name>
    <dbReference type="NCBI Taxonomy" id="2487750"/>
    <lineage>
        <taxon>Archaea</taxon>
        <taxon>Methanobacteriati</taxon>
        <taxon>Methanobacteriota</taxon>
        <taxon>Stenosarchaea group</taxon>
        <taxon>Halobacteria</taxon>
        <taxon>Halobacteriales</taxon>
        <taxon>Haloferacaceae</taxon>
        <taxon>Halonotius</taxon>
    </lineage>
</organism>
<dbReference type="Pfam" id="PF01595">
    <property type="entry name" value="CNNM"/>
    <property type="match status" value="1"/>
</dbReference>
<dbReference type="PROSITE" id="PS51371">
    <property type="entry name" value="CBS"/>
    <property type="match status" value="2"/>
</dbReference>
<dbReference type="PANTHER" id="PTHR22777">
    <property type="entry name" value="HEMOLYSIN-RELATED"/>
    <property type="match status" value="1"/>
</dbReference>
<evidence type="ECO:0000259" key="10">
    <source>
        <dbReference type="PROSITE" id="PS51846"/>
    </source>
</evidence>